<evidence type="ECO:0000313" key="2">
    <source>
        <dbReference type="Proteomes" id="UP000679725"/>
    </source>
</evidence>
<dbReference type="EMBL" id="CAJRAU010000001">
    <property type="protein sequence ID" value="CAG5068286.1"/>
    <property type="molecule type" value="Genomic_DNA"/>
</dbReference>
<comment type="caution">
    <text evidence="1">The sequence shown here is derived from an EMBL/GenBank/DDBJ whole genome shotgun (WGS) entry which is preliminary data.</text>
</comment>
<proteinExistence type="predicted"/>
<keyword evidence="2" id="KW-1185">Reference proteome</keyword>
<dbReference type="Proteomes" id="UP000679725">
    <property type="component" value="Unassembled WGS sequence"/>
</dbReference>
<dbReference type="RefSeq" id="WP_215232379.1">
    <property type="nucleotide sequence ID" value="NZ_CAJRAU010000001.1"/>
</dbReference>
<dbReference type="Gene3D" id="3.30.470.20">
    <property type="entry name" value="ATP-grasp fold, B domain"/>
    <property type="match status" value="1"/>
</dbReference>
<organism evidence="1 2">
    <name type="scientific">Dyadobacter linearis</name>
    <dbReference type="NCBI Taxonomy" id="2823330"/>
    <lineage>
        <taxon>Bacteria</taxon>
        <taxon>Pseudomonadati</taxon>
        <taxon>Bacteroidota</taxon>
        <taxon>Cytophagia</taxon>
        <taxon>Cytophagales</taxon>
        <taxon>Spirosomataceae</taxon>
        <taxon>Dyadobacter</taxon>
    </lineage>
</organism>
<sequence length="289" mass="32614">MNEFEILGVHRNKKFSPNHIGNDDAIFSLTAKALEKLGCRVTICCEDDFLAMEQVPQSKIFTMARQKTVVAKLQKLESEGIQVVNSAFGIEKCFRTNLTNALNENNIPVAESHIVPTDYQEETVFDTIKGKGYWIKRGDFHAIHKEDVSFAASREEAKSILREYALRDIPDAVISEHLVGDLVKFYGVRGTDFFFWFYPYDNNHHKYTQYQEINGSSAYYAFDANNLQQVSNEAALAVGIDIYGGDAIVGKDGSFRIIDLNDWPSFAPCRDEAAGHIAGRIFEVFTNNN</sequence>
<dbReference type="SUPFAM" id="SSF56059">
    <property type="entry name" value="Glutathione synthetase ATP-binding domain-like"/>
    <property type="match status" value="1"/>
</dbReference>
<evidence type="ECO:0008006" key="3">
    <source>
        <dbReference type="Google" id="ProtNLM"/>
    </source>
</evidence>
<protein>
    <recommendedName>
        <fullName evidence="3">ATP-grasp domain-containing protein</fullName>
    </recommendedName>
</protein>
<evidence type="ECO:0000313" key="1">
    <source>
        <dbReference type="EMBL" id="CAG5068286.1"/>
    </source>
</evidence>
<reference evidence="1 2" key="1">
    <citation type="submission" date="2021-04" db="EMBL/GenBank/DDBJ databases">
        <authorList>
            <person name="Rodrigo-Torres L."/>
            <person name="Arahal R. D."/>
            <person name="Lucena T."/>
        </authorList>
    </citation>
    <scope>NUCLEOTIDE SEQUENCE [LARGE SCALE GENOMIC DNA]</scope>
    <source>
        <strain evidence="1 2">CECT 9623</strain>
    </source>
</reference>
<name>A0ABM8ULT8_9BACT</name>
<gene>
    <name evidence="1" type="ORF">DYBT9623_01015</name>
</gene>
<accession>A0ABM8ULT8</accession>